<dbReference type="SUPFAM" id="SSF69047">
    <property type="entry name" value="Hypothetical protein YjbJ"/>
    <property type="match status" value="1"/>
</dbReference>
<sequence>MKPQTHKATDKADRNLPADKKQADSKFTSVKPALQSSDAIKVKGKWDLQVKAAKHEWSKLSEAELLKSDGNSQQLTGLVQQRYAIERQVAEKQVKAFLAKCNMA</sequence>
<evidence type="ECO:0008006" key="4">
    <source>
        <dbReference type="Google" id="ProtNLM"/>
    </source>
</evidence>
<reference evidence="3" key="1">
    <citation type="journal article" date="2019" name="Int. J. Syst. Evol. Microbiol.">
        <title>The Global Catalogue of Microorganisms (GCM) 10K type strain sequencing project: providing services to taxonomists for standard genome sequencing and annotation.</title>
        <authorList>
            <consortium name="The Broad Institute Genomics Platform"/>
            <consortium name="The Broad Institute Genome Sequencing Center for Infectious Disease"/>
            <person name="Wu L."/>
            <person name="Ma J."/>
        </authorList>
    </citation>
    <scope>NUCLEOTIDE SEQUENCE [LARGE SCALE GENOMIC DNA]</scope>
    <source>
        <strain evidence="3">CGMCC 1.7003</strain>
    </source>
</reference>
<keyword evidence="3" id="KW-1185">Reference proteome</keyword>
<protein>
    <recommendedName>
        <fullName evidence="4">General stress protein CsbD</fullName>
    </recommendedName>
</protein>
<feature type="compositionally biased region" description="Basic and acidic residues" evidence="1">
    <location>
        <begin position="7"/>
        <end position="24"/>
    </location>
</feature>
<organism evidence="2 3">
    <name type="scientific">Alishewanella longhuensis</name>
    <dbReference type="NCBI Taxonomy" id="1091037"/>
    <lineage>
        <taxon>Bacteria</taxon>
        <taxon>Pseudomonadati</taxon>
        <taxon>Pseudomonadota</taxon>
        <taxon>Gammaproteobacteria</taxon>
        <taxon>Alteromonadales</taxon>
        <taxon>Alteromonadaceae</taxon>
        <taxon>Alishewanella</taxon>
    </lineage>
</organism>
<feature type="region of interest" description="Disordered" evidence="1">
    <location>
        <begin position="1"/>
        <end position="30"/>
    </location>
</feature>
<accession>A0ABQ3KX51</accession>
<dbReference type="InterPro" id="IPR036629">
    <property type="entry name" value="YjbJ_sf"/>
</dbReference>
<comment type="caution">
    <text evidence="2">The sequence shown here is derived from an EMBL/GenBank/DDBJ whole genome shotgun (WGS) entry which is preliminary data.</text>
</comment>
<evidence type="ECO:0000313" key="2">
    <source>
        <dbReference type="EMBL" id="GHG59910.1"/>
    </source>
</evidence>
<name>A0ABQ3KX51_9ALTE</name>
<dbReference type="Proteomes" id="UP000659697">
    <property type="component" value="Unassembled WGS sequence"/>
</dbReference>
<dbReference type="Gene3D" id="1.10.1470.10">
    <property type="entry name" value="YjbJ"/>
    <property type="match status" value="1"/>
</dbReference>
<proteinExistence type="predicted"/>
<gene>
    <name evidence="2" type="ORF">GCM10010919_02860</name>
</gene>
<evidence type="ECO:0000256" key="1">
    <source>
        <dbReference type="SAM" id="MobiDB-lite"/>
    </source>
</evidence>
<dbReference type="EMBL" id="BNAO01000001">
    <property type="protein sequence ID" value="GHG59910.1"/>
    <property type="molecule type" value="Genomic_DNA"/>
</dbReference>
<evidence type="ECO:0000313" key="3">
    <source>
        <dbReference type="Proteomes" id="UP000659697"/>
    </source>
</evidence>
<dbReference type="RefSeq" id="WP_229833391.1">
    <property type="nucleotide sequence ID" value="NZ_BNAO01000001.1"/>
</dbReference>